<comment type="caution">
    <text evidence="13">The sequence shown here is derived from an EMBL/GenBank/DDBJ whole genome shotgun (WGS) entry which is preliminary data.</text>
</comment>
<dbReference type="PANTHER" id="PTHR30487">
    <property type="entry name" value="TYPE 4 PREPILIN-LIKE PROTEINS LEADER PEPTIDE-PROCESSING ENZYME"/>
    <property type="match status" value="1"/>
</dbReference>
<dbReference type="InterPro" id="IPR014032">
    <property type="entry name" value="Peptidase_A24A_bac"/>
</dbReference>
<evidence type="ECO:0000256" key="8">
    <source>
        <dbReference type="RuleBase" id="RU003793"/>
    </source>
</evidence>
<keyword evidence="9" id="KW-0808">Transferase</keyword>
<dbReference type="Gene3D" id="1.20.120.1220">
    <property type="match status" value="1"/>
</dbReference>
<feature type="transmembrane region" description="Helical" evidence="10">
    <location>
        <begin position="159"/>
        <end position="178"/>
    </location>
</feature>
<keyword evidence="7 10" id="KW-0472">Membrane</keyword>
<evidence type="ECO:0000256" key="6">
    <source>
        <dbReference type="ARBA" id="ARBA00022989"/>
    </source>
</evidence>
<sequence length="262" mass="28013">MIFVLFSIVFGLIVGSGLTALIPRLAADEPWHRGRSHCPRCRHTLAPRDLMPLVSFFVNRGRCRHCQGAIGWFYPGVELATAALFVIALVVRSGGDLTPLDAADSRLWLTIFRDWLAIAVLLALFGIDLIAQVLPDAITLPAVGVFFIWNLALGESPGGLTAGALFGACFFLLQYLVSRGAWIGGGDIRLGALLGALVGWPGILLALFSSYLLGASVGLGQIAVGSKSWKSRVPFGTYLAAGGLFTLFLGEKVIAWYLGKIL</sequence>
<comment type="similarity">
    <text evidence="2 8">Belongs to the peptidase A24 family.</text>
</comment>
<feature type="transmembrane region" description="Helical" evidence="10">
    <location>
        <begin position="111"/>
        <end position="130"/>
    </location>
</feature>
<dbReference type="Pfam" id="PF06750">
    <property type="entry name" value="A24_N_bact"/>
    <property type="match status" value="1"/>
</dbReference>
<evidence type="ECO:0000259" key="11">
    <source>
        <dbReference type="Pfam" id="PF01478"/>
    </source>
</evidence>
<feature type="transmembrane region" description="Helical" evidence="10">
    <location>
        <begin position="69"/>
        <end position="91"/>
    </location>
</feature>
<comment type="function">
    <text evidence="9">Plays an essential role in type IV pili and type II pseudopili formation by proteolytically removing the leader sequence from substrate proteins and subsequently monomethylating the alpha-amino group of the newly exposed N-terminal phenylalanine.</text>
</comment>
<evidence type="ECO:0000259" key="12">
    <source>
        <dbReference type="Pfam" id="PF06750"/>
    </source>
</evidence>
<dbReference type="Pfam" id="PF01478">
    <property type="entry name" value="Peptidase_A24"/>
    <property type="match status" value="1"/>
</dbReference>
<dbReference type="EMBL" id="MGDZ01000026">
    <property type="protein sequence ID" value="OGL73625.1"/>
    <property type="molecule type" value="Genomic_DNA"/>
</dbReference>
<dbReference type="AlphaFoldDB" id="A0A1F7U5R7"/>
<keyword evidence="9" id="KW-0645">Protease</keyword>
<dbReference type="GO" id="GO:0008168">
    <property type="term" value="F:methyltransferase activity"/>
    <property type="evidence" value="ECO:0007669"/>
    <property type="project" value="UniProtKB-KW"/>
</dbReference>
<evidence type="ECO:0000256" key="10">
    <source>
        <dbReference type="SAM" id="Phobius"/>
    </source>
</evidence>
<dbReference type="InterPro" id="IPR010627">
    <property type="entry name" value="Prepilin_pept_A24_N"/>
</dbReference>
<evidence type="ECO:0000313" key="14">
    <source>
        <dbReference type="Proteomes" id="UP000176303"/>
    </source>
</evidence>
<protein>
    <recommendedName>
        <fullName evidence="9">Prepilin leader peptidase/N-methyltransferase</fullName>
        <ecNumber evidence="9">2.1.1.-</ecNumber>
        <ecNumber evidence="9">3.4.23.43</ecNumber>
    </recommendedName>
</protein>
<keyword evidence="4" id="KW-0997">Cell inner membrane</keyword>
<feature type="transmembrane region" description="Helical" evidence="10">
    <location>
        <begin position="235"/>
        <end position="258"/>
    </location>
</feature>
<reference evidence="13 14" key="1">
    <citation type="journal article" date="2016" name="Nat. Commun.">
        <title>Thousands of microbial genomes shed light on interconnected biogeochemical processes in an aquifer system.</title>
        <authorList>
            <person name="Anantharaman K."/>
            <person name="Brown C.T."/>
            <person name="Hug L.A."/>
            <person name="Sharon I."/>
            <person name="Castelle C.J."/>
            <person name="Probst A.J."/>
            <person name="Thomas B.C."/>
            <person name="Singh A."/>
            <person name="Wilkins M.J."/>
            <person name="Karaoz U."/>
            <person name="Brodie E.L."/>
            <person name="Williams K.H."/>
            <person name="Hubbard S.S."/>
            <person name="Banfield J.F."/>
        </authorList>
    </citation>
    <scope>NUCLEOTIDE SEQUENCE [LARGE SCALE GENOMIC DNA]</scope>
</reference>
<feature type="transmembrane region" description="Helical" evidence="10">
    <location>
        <begin position="190"/>
        <end position="215"/>
    </location>
</feature>
<dbReference type="GO" id="GO:0005886">
    <property type="term" value="C:plasma membrane"/>
    <property type="evidence" value="ECO:0007669"/>
    <property type="project" value="UniProtKB-SubCell"/>
</dbReference>
<feature type="domain" description="Prepilin peptidase A24 N-terminal" evidence="12">
    <location>
        <begin position="9"/>
        <end position="89"/>
    </location>
</feature>
<dbReference type="STRING" id="1802391.A3D72_00145"/>
<dbReference type="InterPro" id="IPR000045">
    <property type="entry name" value="Prepilin_IV_endopep_pep"/>
</dbReference>
<dbReference type="InterPro" id="IPR050882">
    <property type="entry name" value="Prepilin_peptidase/N-MTase"/>
</dbReference>
<keyword evidence="3" id="KW-1003">Cell membrane</keyword>
<dbReference type="PRINTS" id="PR00864">
    <property type="entry name" value="PREPILNPTASE"/>
</dbReference>
<keyword evidence="6 10" id="KW-1133">Transmembrane helix</keyword>
<dbReference type="GO" id="GO:0032259">
    <property type="term" value="P:methylation"/>
    <property type="evidence" value="ECO:0007669"/>
    <property type="project" value="UniProtKB-KW"/>
</dbReference>
<dbReference type="EC" id="2.1.1.-" evidence="9"/>
<keyword evidence="9" id="KW-0489">Methyltransferase</keyword>
<dbReference type="GO" id="GO:0006465">
    <property type="term" value="P:signal peptide processing"/>
    <property type="evidence" value="ECO:0007669"/>
    <property type="project" value="TreeGrafter"/>
</dbReference>
<feature type="transmembrane region" description="Helical" evidence="10">
    <location>
        <begin position="137"/>
        <end position="153"/>
    </location>
</feature>
<evidence type="ECO:0000313" key="13">
    <source>
        <dbReference type="EMBL" id="OGL73625.1"/>
    </source>
</evidence>
<keyword evidence="9" id="KW-0378">Hydrolase</keyword>
<gene>
    <name evidence="13" type="ORF">A3D72_00145</name>
</gene>
<proteinExistence type="inferred from homology"/>
<dbReference type="PANTHER" id="PTHR30487:SF0">
    <property type="entry name" value="PREPILIN LEADER PEPTIDASE_N-METHYLTRANSFERASE-RELATED"/>
    <property type="match status" value="1"/>
</dbReference>
<evidence type="ECO:0000256" key="7">
    <source>
        <dbReference type="ARBA" id="ARBA00023136"/>
    </source>
</evidence>
<keyword evidence="5 9" id="KW-0812">Transmembrane</keyword>
<comment type="catalytic activity">
    <reaction evidence="9">
        <text>Typically cleaves a -Gly-|-Phe- bond to release an N-terminal, basic peptide of 5-8 residues from type IV prepilin, and then N-methylates the new N-terminal amino group, the methyl donor being S-adenosyl-L-methionine.</text>
        <dbReference type="EC" id="3.4.23.43"/>
    </reaction>
</comment>
<keyword evidence="9" id="KW-0511">Multifunctional enzyme</keyword>
<dbReference type="GO" id="GO:0004190">
    <property type="term" value="F:aspartic-type endopeptidase activity"/>
    <property type="evidence" value="ECO:0007669"/>
    <property type="project" value="UniProtKB-EC"/>
</dbReference>
<comment type="subcellular location">
    <subcellularLocation>
        <location evidence="1">Cell inner membrane</location>
        <topology evidence="1">Multi-pass membrane protein</topology>
    </subcellularLocation>
    <subcellularLocation>
        <location evidence="9">Cell membrane</location>
        <topology evidence="9">Multi-pass membrane protein</topology>
    </subcellularLocation>
</comment>
<name>A0A1F7U5R7_9BACT</name>
<evidence type="ECO:0000256" key="4">
    <source>
        <dbReference type="ARBA" id="ARBA00022519"/>
    </source>
</evidence>
<accession>A0A1F7U5R7</accession>
<dbReference type="EC" id="3.4.23.43" evidence="9"/>
<evidence type="ECO:0000256" key="1">
    <source>
        <dbReference type="ARBA" id="ARBA00004429"/>
    </source>
</evidence>
<dbReference type="Proteomes" id="UP000176303">
    <property type="component" value="Unassembled WGS sequence"/>
</dbReference>
<evidence type="ECO:0000256" key="9">
    <source>
        <dbReference type="RuleBase" id="RU003794"/>
    </source>
</evidence>
<evidence type="ECO:0000256" key="2">
    <source>
        <dbReference type="ARBA" id="ARBA00005801"/>
    </source>
</evidence>
<feature type="transmembrane region" description="Helical" evidence="10">
    <location>
        <begin position="6"/>
        <end position="27"/>
    </location>
</feature>
<feature type="domain" description="Prepilin type IV endopeptidase peptidase" evidence="11">
    <location>
        <begin position="116"/>
        <end position="218"/>
    </location>
</feature>
<evidence type="ECO:0000256" key="3">
    <source>
        <dbReference type="ARBA" id="ARBA00022475"/>
    </source>
</evidence>
<organism evidence="13 14">
    <name type="scientific">Candidatus Uhrbacteria bacterium RIFCSPHIGHO2_02_FULL_57_19</name>
    <dbReference type="NCBI Taxonomy" id="1802391"/>
    <lineage>
        <taxon>Bacteria</taxon>
        <taxon>Candidatus Uhriibacteriota</taxon>
    </lineage>
</organism>
<evidence type="ECO:0000256" key="5">
    <source>
        <dbReference type="ARBA" id="ARBA00022692"/>
    </source>
</evidence>